<keyword evidence="1" id="KW-0732">Signal</keyword>
<dbReference type="RefSeq" id="WP_350242907.1">
    <property type="nucleotide sequence ID" value="NZ_CP158299.1"/>
</dbReference>
<dbReference type="EMBL" id="CP158299">
    <property type="protein sequence ID" value="XBV84870.1"/>
    <property type="molecule type" value="Genomic_DNA"/>
</dbReference>
<gene>
    <name evidence="2" type="ORF">ABOD76_15685</name>
</gene>
<accession>A0AAU7U985</accession>
<evidence type="ECO:0008006" key="3">
    <source>
        <dbReference type="Google" id="ProtNLM"/>
    </source>
</evidence>
<name>A0AAU7U985_9DEIO</name>
<feature type="signal peptide" evidence="1">
    <location>
        <begin position="1"/>
        <end position="19"/>
    </location>
</feature>
<dbReference type="KEGG" id="dsc:ABOD76_15685"/>
<evidence type="ECO:0000256" key="1">
    <source>
        <dbReference type="SAM" id="SignalP"/>
    </source>
</evidence>
<sequence length="150" mass="15106">MKKLLLGLTVAALASTAAADQVGGYLFGIQYQQDNGLRYGLGLPLVSVFGGSATLAVNGDVSYLIPFDTGADTGNFSTYYGFGLGAGVYLGGGAGFSLYPNVLAGVNFNNTSDFTPFLEASAGPSIGLGTGGGGIGLGYGLRLGVNYRLP</sequence>
<evidence type="ECO:0000313" key="2">
    <source>
        <dbReference type="EMBL" id="XBV84870.1"/>
    </source>
</evidence>
<dbReference type="AlphaFoldDB" id="A0AAU7U985"/>
<reference evidence="2" key="1">
    <citation type="submission" date="2024-06" db="EMBL/GenBank/DDBJ databases">
        <title>Draft Genome Sequence of Deinococcus sonorensis Type Strain KR-87, a Biofilm Producing Representative of the Genus Deinococcus.</title>
        <authorList>
            <person name="Boren L.S."/>
            <person name="Grosso R.A."/>
            <person name="Hugenberg-Cox A.N."/>
            <person name="Hill J.T.E."/>
            <person name="Albert C.M."/>
            <person name="Tuohy J.M."/>
        </authorList>
    </citation>
    <scope>NUCLEOTIDE SEQUENCE</scope>
    <source>
        <strain evidence="2">KR-87</strain>
    </source>
</reference>
<protein>
    <recommendedName>
        <fullName evidence="3">Outer membrane protein beta-barrel domain-containing protein</fullName>
    </recommendedName>
</protein>
<proteinExistence type="predicted"/>
<organism evidence="2">
    <name type="scientific">Deinococcus sonorensis KR-87</name>
    <dbReference type="NCBI Taxonomy" id="694439"/>
    <lineage>
        <taxon>Bacteria</taxon>
        <taxon>Thermotogati</taxon>
        <taxon>Deinococcota</taxon>
        <taxon>Deinococci</taxon>
        <taxon>Deinococcales</taxon>
        <taxon>Deinococcaceae</taxon>
        <taxon>Deinococcus</taxon>
    </lineage>
</organism>
<feature type="chain" id="PRO_5043784081" description="Outer membrane protein beta-barrel domain-containing protein" evidence="1">
    <location>
        <begin position="20"/>
        <end position="150"/>
    </location>
</feature>